<comment type="caution">
    <text evidence="1">The sequence shown here is derived from an EMBL/GenBank/DDBJ whole genome shotgun (WGS) entry which is preliminary data.</text>
</comment>
<organism evidence="1 2">
    <name type="scientific">Paenibacillus plantarum</name>
    <dbReference type="NCBI Taxonomy" id="2654975"/>
    <lineage>
        <taxon>Bacteria</taxon>
        <taxon>Bacillati</taxon>
        <taxon>Bacillota</taxon>
        <taxon>Bacilli</taxon>
        <taxon>Bacillales</taxon>
        <taxon>Paenibacillaceae</taxon>
        <taxon>Paenibacillus</taxon>
    </lineage>
</organism>
<sequence length="214" mass="24984">MKFEQVFEAFMAKQIADETNPRRRERLERGLGHAEMEFLRSIWYPKVGNFNDLYPEWEVRDFLNSYRYLDFAYMPGDAKAAIEIQGYSSHARDLELRRFKDLCVRHAYLALDGWLVLPIAYPSIVEAPKQCQQLILSLIGKFVATDVPLALSWLESEIIRFARRTLRPFTAPELSLHLKVSKRHARTLLHELCDKQLLVVASGNERARSYKLLL</sequence>
<gene>
    <name evidence="1" type="ORF">GC096_28395</name>
</gene>
<keyword evidence="2" id="KW-1185">Reference proteome</keyword>
<dbReference type="Proteomes" id="UP000653578">
    <property type="component" value="Unassembled WGS sequence"/>
</dbReference>
<evidence type="ECO:0000313" key="2">
    <source>
        <dbReference type="Proteomes" id="UP000653578"/>
    </source>
</evidence>
<dbReference type="EMBL" id="WHNY01000075">
    <property type="protein sequence ID" value="NOU67952.1"/>
    <property type="molecule type" value="Genomic_DNA"/>
</dbReference>
<protein>
    <submittedName>
        <fullName evidence="1">Transcriptional regulator</fullName>
    </submittedName>
</protein>
<name>A0ABX1XHN8_9BACL</name>
<dbReference type="RefSeq" id="WP_171635043.1">
    <property type="nucleotide sequence ID" value="NZ_WHNY01000075.1"/>
</dbReference>
<evidence type="ECO:0000313" key="1">
    <source>
        <dbReference type="EMBL" id="NOU67952.1"/>
    </source>
</evidence>
<reference evidence="1 2" key="1">
    <citation type="submission" date="2019-10" db="EMBL/GenBank/DDBJ databases">
        <title>Description of Paenibacillus humi sp. nov.</title>
        <authorList>
            <person name="Carlier A."/>
            <person name="Qi S."/>
        </authorList>
    </citation>
    <scope>NUCLEOTIDE SEQUENCE [LARGE SCALE GENOMIC DNA]</scope>
    <source>
        <strain evidence="1 2">LMG 31461</strain>
    </source>
</reference>
<proteinExistence type="predicted"/>
<accession>A0ABX1XHN8</accession>